<keyword evidence="2" id="KW-1185">Reference proteome</keyword>
<gene>
    <name evidence="1" type="ORF">FHS11_003572</name>
</gene>
<evidence type="ECO:0000313" key="1">
    <source>
        <dbReference type="EMBL" id="MBB3057144.1"/>
    </source>
</evidence>
<comment type="caution">
    <text evidence="1">The sequence shown here is derived from an EMBL/GenBank/DDBJ whole genome shotgun (WGS) entry which is preliminary data.</text>
</comment>
<accession>A0A839SIP0</accession>
<reference evidence="1" key="1">
    <citation type="submission" date="2020-08" db="EMBL/GenBank/DDBJ databases">
        <title>Genomic Encyclopedia of Type Strains, Phase III (KMG-III): the genomes of soil and plant-associated and newly described type strains.</title>
        <authorList>
            <person name="Whitman W."/>
        </authorList>
    </citation>
    <scope>NUCLEOTIDE SEQUENCE [LARGE SCALE GENOMIC DNA]</scope>
    <source>
        <strain evidence="1">CECT 8628</strain>
    </source>
</reference>
<dbReference type="EMBL" id="JACHWX010000011">
    <property type="protein sequence ID" value="MBB3057144.1"/>
    <property type="molecule type" value="Genomic_DNA"/>
</dbReference>
<dbReference type="InterPro" id="IPR045398">
    <property type="entry name" value="DUF6515"/>
</dbReference>
<dbReference type="RefSeq" id="WP_157750697.1">
    <property type="nucleotide sequence ID" value="NZ_AP017313.1"/>
</dbReference>
<organism evidence="1 2">
    <name type="scientific">Mucilaginibacter gotjawali</name>
    <dbReference type="NCBI Taxonomy" id="1550579"/>
    <lineage>
        <taxon>Bacteria</taxon>
        <taxon>Pseudomonadati</taxon>
        <taxon>Bacteroidota</taxon>
        <taxon>Sphingobacteriia</taxon>
        <taxon>Sphingobacteriales</taxon>
        <taxon>Sphingobacteriaceae</taxon>
        <taxon>Mucilaginibacter</taxon>
    </lineage>
</organism>
<sequence>MKKAVNSILDKAMKRMYKYAGGLFLSSLLSVLMISTASAQRGARSGGGGGASAHFGGGGIGFHNSVGARSGINGQVAANFHSTVAYRAGRGYFSGAGYHGGAFYRPGFGYYGYPHLGFYCGILPYGYYPFYWGAGLYYYYDGIFYTPYDNGGYQVTAPPIGAGVPDLPRNANPIKIDGVQYYESDGVYYKESVDDKGKKIYVVAGRDGVLNTGDNVTDPNATVAAPKIGDMVNQLPDDCRKVNLNGKKYFVSPDGIYYEKVTDPSGNVAYRIASLPSDDDKGI</sequence>
<name>A0A839SIP0_9SPHI</name>
<evidence type="ECO:0000313" key="2">
    <source>
        <dbReference type="Proteomes" id="UP000539265"/>
    </source>
</evidence>
<dbReference type="Pfam" id="PF20125">
    <property type="entry name" value="DUF6515"/>
    <property type="match status" value="1"/>
</dbReference>
<dbReference type="Proteomes" id="UP000539265">
    <property type="component" value="Unassembled WGS sequence"/>
</dbReference>
<proteinExistence type="predicted"/>
<dbReference type="AlphaFoldDB" id="A0A839SIP0"/>
<protein>
    <submittedName>
        <fullName evidence="1">Uncharacterized protein</fullName>
    </submittedName>
</protein>
<dbReference type="OrthoDB" id="660033at2"/>